<dbReference type="Proteomes" id="UP000053989">
    <property type="component" value="Unassembled WGS sequence"/>
</dbReference>
<evidence type="ECO:0000313" key="2">
    <source>
        <dbReference type="Proteomes" id="UP000053989"/>
    </source>
</evidence>
<sequence>MIPRLWCTAFLFLWVVDIGIPCLLFAVIDIIPVVPLIEVLSTKDAEVATSVFSKPCGRSIQISQSDTTSTENHQRLTIDYEIYFIL</sequence>
<dbReference type="AlphaFoldDB" id="A0A0C3CSH3"/>
<dbReference type="EMBL" id="KN822252">
    <property type="protein sequence ID" value="KIM51535.1"/>
    <property type="molecule type" value="Genomic_DNA"/>
</dbReference>
<evidence type="ECO:0000313" key="1">
    <source>
        <dbReference type="EMBL" id="KIM51535.1"/>
    </source>
</evidence>
<dbReference type="HOGENOM" id="CLU_2499185_0_0_1"/>
<name>A0A0C3CSH3_9AGAM</name>
<reference evidence="1 2" key="1">
    <citation type="submission" date="2014-04" db="EMBL/GenBank/DDBJ databases">
        <authorList>
            <consortium name="DOE Joint Genome Institute"/>
            <person name="Kuo A."/>
            <person name="Kohler A."/>
            <person name="Nagy L.G."/>
            <person name="Floudas D."/>
            <person name="Copeland A."/>
            <person name="Barry K.W."/>
            <person name="Cichocki N."/>
            <person name="Veneault-Fourrey C."/>
            <person name="LaButti K."/>
            <person name="Lindquist E.A."/>
            <person name="Lipzen A."/>
            <person name="Lundell T."/>
            <person name="Morin E."/>
            <person name="Murat C."/>
            <person name="Sun H."/>
            <person name="Tunlid A."/>
            <person name="Henrissat B."/>
            <person name="Grigoriev I.V."/>
            <person name="Hibbett D.S."/>
            <person name="Martin F."/>
            <person name="Nordberg H.P."/>
            <person name="Cantor M.N."/>
            <person name="Hua S.X."/>
        </authorList>
    </citation>
    <scope>NUCLEOTIDE SEQUENCE [LARGE SCALE GENOMIC DNA]</scope>
    <source>
        <strain evidence="1 2">Foug A</strain>
    </source>
</reference>
<keyword evidence="2" id="KW-1185">Reference proteome</keyword>
<proteinExistence type="predicted"/>
<organism evidence="1 2">
    <name type="scientific">Scleroderma citrinum Foug A</name>
    <dbReference type="NCBI Taxonomy" id="1036808"/>
    <lineage>
        <taxon>Eukaryota</taxon>
        <taxon>Fungi</taxon>
        <taxon>Dikarya</taxon>
        <taxon>Basidiomycota</taxon>
        <taxon>Agaricomycotina</taxon>
        <taxon>Agaricomycetes</taxon>
        <taxon>Agaricomycetidae</taxon>
        <taxon>Boletales</taxon>
        <taxon>Sclerodermatineae</taxon>
        <taxon>Sclerodermataceae</taxon>
        <taxon>Scleroderma</taxon>
    </lineage>
</organism>
<dbReference type="InParanoid" id="A0A0C3CSH3"/>
<gene>
    <name evidence="1" type="ORF">SCLCIDRAFT_628600</name>
</gene>
<accession>A0A0C3CSH3</accession>
<reference evidence="2" key="2">
    <citation type="submission" date="2015-01" db="EMBL/GenBank/DDBJ databases">
        <title>Evolutionary Origins and Diversification of the Mycorrhizal Mutualists.</title>
        <authorList>
            <consortium name="DOE Joint Genome Institute"/>
            <consortium name="Mycorrhizal Genomics Consortium"/>
            <person name="Kohler A."/>
            <person name="Kuo A."/>
            <person name="Nagy L.G."/>
            <person name="Floudas D."/>
            <person name="Copeland A."/>
            <person name="Barry K.W."/>
            <person name="Cichocki N."/>
            <person name="Veneault-Fourrey C."/>
            <person name="LaButti K."/>
            <person name="Lindquist E.A."/>
            <person name="Lipzen A."/>
            <person name="Lundell T."/>
            <person name="Morin E."/>
            <person name="Murat C."/>
            <person name="Riley R."/>
            <person name="Ohm R."/>
            <person name="Sun H."/>
            <person name="Tunlid A."/>
            <person name="Henrissat B."/>
            <person name="Grigoriev I.V."/>
            <person name="Hibbett D.S."/>
            <person name="Martin F."/>
        </authorList>
    </citation>
    <scope>NUCLEOTIDE SEQUENCE [LARGE SCALE GENOMIC DNA]</scope>
    <source>
        <strain evidence="2">Foug A</strain>
    </source>
</reference>
<protein>
    <submittedName>
        <fullName evidence="1">Uncharacterized protein</fullName>
    </submittedName>
</protein>